<evidence type="ECO:0000313" key="2">
    <source>
        <dbReference type="EMBL" id="MFD2598116.1"/>
    </source>
</evidence>
<evidence type="ECO:0000313" key="3">
    <source>
        <dbReference type="Proteomes" id="UP001597393"/>
    </source>
</evidence>
<dbReference type="RefSeq" id="WP_380867735.1">
    <property type="nucleotide sequence ID" value="NZ_JBHUMA010000004.1"/>
</dbReference>
<accession>A0ABW5NG28</accession>
<evidence type="ECO:0000256" key="1">
    <source>
        <dbReference type="SAM" id="SignalP"/>
    </source>
</evidence>
<proteinExistence type="predicted"/>
<dbReference type="EMBL" id="JBHUMA010000004">
    <property type="protein sequence ID" value="MFD2598116.1"/>
    <property type="molecule type" value="Genomic_DNA"/>
</dbReference>
<feature type="signal peptide" evidence="1">
    <location>
        <begin position="1"/>
        <end position="20"/>
    </location>
</feature>
<dbReference type="Proteomes" id="UP001597393">
    <property type="component" value="Unassembled WGS sequence"/>
</dbReference>
<gene>
    <name evidence="2" type="ORF">ACFSQ3_04045</name>
</gene>
<comment type="caution">
    <text evidence="2">The sequence shown here is derived from an EMBL/GenBank/DDBJ whole genome shotgun (WGS) entry which is preliminary data.</text>
</comment>
<sequence>MKKLQLSFCLFMAVALGTQAQEKVSFRYNPPVGEAMNYNTSMNMDIEGEQSMIMDMTMKMSQTVKDKGADNVYNVVSQIESIKMDMNMQMMMMTYDSENPDDSNPVSQQLGQQFAPLLKKDINVKINERAEVLEVENAEAFAGLGDIKSMFSAASFPEQEIAEGESWDMSVANEQLGMDVTYKLTYAGKENGLIRVNVASAPAEGAAQVSISADGYNLYDPKTFVIVKSEITSKIDAQGTAITNKVVMEKI</sequence>
<dbReference type="InterPro" id="IPR046230">
    <property type="entry name" value="DUF6263"/>
</dbReference>
<keyword evidence="3" id="KW-1185">Reference proteome</keyword>
<organism evidence="2 3">
    <name type="scientific">Sphingobacterium corticis</name>
    <dbReference type="NCBI Taxonomy" id="1812823"/>
    <lineage>
        <taxon>Bacteria</taxon>
        <taxon>Pseudomonadati</taxon>
        <taxon>Bacteroidota</taxon>
        <taxon>Sphingobacteriia</taxon>
        <taxon>Sphingobacteriales</taxon>
        <taxon>Sphingobacteriaceae</taxon>
        <taxon>Sphingobacterium</taxon>
    </lineage>
</organism>
<keyword evidence="1" id="KW-0732">Signal</keyword>
<dbReference type="Pfam" id="PF19777">
    <property type="entry name" value="DUF6263"/>
    <property type="match status" value="1"/>
</dbReference>
<feature type="chain" id="PRO_5045222557" evidence="1">
    <location>
        <begin position="21"/>
        <end position="251"/>
    </location>
</feature>
<reference evidence="3" key="1">
    <citation type="journal article" date="2019" name="Int. J. Syst. Evol. Microbiol.">
        <title>The Global Catalogue of Microorganisms (GCM) 10K type strain sequencing project: providing services to taxonomists for standard genome sequencing and annotation.</title>
        <authorList>
            <consortium name="The Broad Institute Genomics Platform"/>
            <consortium name="The Broad Institute Genome Sequencing Center for Infectious Disease"/>
            <person name="Wu L."/>
            <person name="Ma J."/>
        </authorList>
    </citation>
    <scope>NUCLEOTIDE SEQUENCE [LARGE SCALE GENOMIC DNA]</scope>
    <source>
        <strain evidence="3">KCTC 42248</strain>
    </source>
</reference>
<protein>
    <submittedName>
        <fullName evidence="2">DUF6263 family protein</fullName>
    </submittedName>
</protein>
<name>A0ABW5NG28_9SPHI</name>